<dbReference type="VEuPathDB" id="FungiDB:SDRG_05706"/>
<evidence type="ECO:0000259" key="2">
    <source>
        <dbReference type="Pfam" id="PF04909"/>
    </source>
</evidence>
<dbReference type="GO" id="GO:0016787">
    <property type="term" value="F:hydrolase activity"/>
    <property type="evidence" value="ECO:0007669"/>
    <property type="project" value="InterPro"/>
</dbReference>
<comment type="similarity">
    <text evidence="1">Belongs to the metallo-dependent hydrolases superfamily.</text>
</comment>
<reference evidence="3 4" key="1">
    <citation type="submission" date="2012-04" db="EMBL/GenBank/DDBJ databases">
        <title>The Genome Sequence of Saprolegnia declina VS20.</title>
        <authorList>
            <consortium name="The Broad Institute Genome Sequencing Platform"/>
            <person name="Russ C."/>
            <person name="Nusbaum C."/>
            <person name="Tyler B."/>
            <person name="van West P."/>
            <person name="Dieguez-Uribeondo J."/>
            <person name="de Bruijn I."/>
            <person name="Tripathy S."/>
            <person name="Jiang R."/>
            <person name="Young S.K."/>
            <person name="Zeng Q."/>
            <person name="Gargeya S."/>
            <person name="Fitzgerald M."/>
            <person name="Haas B."/>
            <person name="Abouelleil A."/>
            <person name="Alvarado L."/>
            <person name="Arachchi H.M."/>
            <person name="Berlin A."/>
            <person name="Chapman S.B."/>
            <person name="Goldberg J."/>
            <person name="Griggs A."/>
            <person name="Gujja S."/>
            <person name="Hansen M."/>
            <person name="Howarth C."/>
            <person name="Imamovic A."/>
            <person name="Larimer J."/>
            <person name="McCowen C."/>
            <person name="Montmayeur A."/>
            <person name="Murphy C."/>
            <person name="Neiman D."/>
            <person name="Pearson M."/>
            <person name="Priest M."/>
            <person name="Roberts A."/>
            <person name="Saif S."/>
            <person name="Shea T."/>
            <person name="Sisk P."/>
            <person name="Sykes S."/>
            <person name="Wortman J."/>
            <person name="Nusbaum C."/>
            <person name="Birren B."/>
        </authorList>
    </citation>
    <scope>NUCLEOTIDE SEQUENCE [LARGE SCALE GENOMIC DNA]</scope>
    <source>
        <strain evidence="3 4">VS20</strain>
    </source>
</reference>
<dbReference type="InterPro" id="IPR006680">
    <property type="entry name" value="Amidohydro-rel"/>
</dbReference>
<dbReference type="Proteomes" id="UP000030762">
    <property type="component" value="Unassembled WGS sequence"/>
</dbReference>
<dbReference type="Gene3D" id="3.20.20.140">
    <property type="entry name" value="Metal-dependent hydrolases"/>
    <property type="match status" value="1"/>
</dbReference>
<organism evidence="3 4">
    <name type="scientific">Saprolegnia diclina (strain VS20)</name>
    <dbReference type="NCBI Taxonomy" id="1156394"/>
    <lineage>
        <taxon>Eukaryota</taxon>
        <taxon>Sar</taxon>
        <taxon>Stramenopiles</taxon>
        <taxon>Oomycota</taxon>
        <taxon>Saprolegniomycetes</taxon>
        <taxon>Saprolegniales</taxon>
        <taxon>Saprolegniaceae</taxon>
        <taxon>Saprolegnia</taxon>
    </lineage>
</organism>
<evidence type="ECO:0000313" key="4">
    <source>
        <dbReference type="Proteomes" id="UP000030762"/>
    </source>
</evidence>
<dbReference type="Pfam" id="PF04909">
    <property type="entry name" value="Amidohydro_2"/>
    <property type="match status" value="1"/>
</dbReference>
<accession>T0QQ46</accession>
<dbReference type="EMBL" id="JH767146">
    <property type="protein sequence ID" value="EQC36876.1"/>
    <property type="molecule type" value="Genomic_DNA"/>
</dbReference>
<sequence>MGHSTPIADIVDCHHHYYDVDRPCYRFLHSLGASSYFPEQYAAEAGDLPIRRTIHIDAMPDDGLGEVQWLESLIAAGRAPTLAGIVASCDLSQPDVESQLRALVTASSRVRGVRFMLDYDGPFDGKNATHIACSRHDTDFLRDTNGAAERFARGYALLAKYKLSFDLQCCPAQLEAAAGLAAKHPGVPVVIDHLGKLRRLALDGGAEDAAKLAQWRAGMAAMAALPHVYVKLSMFGYMVPQWHTDAAKEAYLKTLVCEVIDLFGADRCMVDSNWHQNGAAADSDGLDATGPSMAELFAKVQSWVADYDETSQQQLFSLTAATFYRV</sequence>
<dbReference type="InParanoid" id="T0QQ46"/>
<dbReference type="PANTHER" id="PTHR43569:SF2">
    <property type="entry name" value="AMIDOHYDROLASE-RELATED DOMAIN-CONTAINING PROTEIN"/>
    <property type="match status" value="1"/>
</dbReference>
<dbReference type="InterPro" id="IPR052350">
    <property type="entry name" value="Metallo-dep_Lactonases"/>
</dbReference>
<dbReference type="InterPro" id="IPR032466">
    <property type="entry name" value="Metal_Hydrolase"/>
</dbReference>
<feature type="domain" description="Amidohydrolase-related" evidence="2">
    <location>
        <begin position="11"/>
        <end position="325"/>
    </location>
</feature>
<evidence type="ECO:0000256" key="1">
    <source>
        <dbReference type="ARBA" id="ARBA00038310"/>
    </source>
</evidence>
<dbReference type="eggNOG" id="ENOG502QQ75">
    <property type="taxonomic scope" value="Eukaryota"/>
</dbReference>
<protein>
    <recommendedName>
        <fullName evidence="2">Amidohydrolase-related domain-containing protein</fullName>
    </recommendedName>
</protein>
<dbReference type="SUPFAM" id="SSF51556">
    <property type="entry name" value="Metallo-dependent hydrolases"/>
    <property type="match status" value="1"/>
</dbReference>
<evidence type="ECO:0000313" key="3">
    <source>
        <dbReference type="EMBL" id="EQC36876.1"/>
    </source>
</evidence>
<keyword evidence="4" id="KW-1185">Reference proteome</keyword>
<dbReference type="PANTHER" id="PTHR43569">
    <property type="entry name" value="AMIDOHYDROLASE"/>
    <property type="match status" value="1"/>
</dbReference>
<dbReference type="AlphaFoldDB" id="T0QQ46"/>
<proteinExistence type="inferred from homology"/>
<gene>
    <name evidence="3" type="ORF">SDRG_05706</name>
</gene>
<dbReference type="RefSeq" id="XP_008609657.1">
    <property type="nucleotide sequence ID" value="XM_008611435.1"/>
</dbReference>
<name>T0QQ46_SAPDV</name>
<dbReference type="OMA" id="PVEETRW"/>
<dbReference type="GeneID" id="19946433"/>
<dbReference type="OrthoDB" id="2135488at2759"/>